<keyword evidence="3" id="KW-1185">Reference proteome</keyword>
<dbReference type="InterPro" id="IPR011032">
    <property type="entry name" value="GroES-like_sf"/>
</dbReference>
<dbReference type="Pfam" id="PF00107">
    <property type="entry name" value="ADH_zinc_N"/>
    <property type="match status" value="1"/>
</dbReference>
<dbReference type="Proteomes" id="UP001221757">
    <property type="component" value="Unassembled WGS sequence"/>
</dbReference>
<dbReference type="Gene3D" id="3.90.180.10">
    <property type="entry name" value="Medium-chain alcohol dehydrogenases, catalytic domain"/>
    <property type="match status" value="1"/>
</dbReference>
<dbReference type="SMART" id="SM00829">
    <property type="entry name" value="PKS_ER"/>
    <property type="match status" value="1"/>
</dbReference>
<comment type="caution">
    <text evidence="2">The sequence shown here is derived from an EMBL/GenBank/DDBJ whole genome shotgun (WGS) entry which is preliminary data.</text>
</comment>
<dbReference type="SUPFAM" id="SSF51735">
    <property type="entry name" value="NAD(P)-binding Rossmann-fold domains"/>
    <property type="match status" value="1"/>
</dbReference>
<sequence>MAPKEQKALAITYKGGPFTLIRHAIPTPGAGELLVRVEGVGLNPAEWKVQTGVFDLPMTYPALLGTDGAGTVVGIGEGVTTFREGDRILFQGWFDAKTSSFQEYALVDANLTAKIPETMSSLEASAIPLALATAALGLGQEFPDVVSQRGGAGLKPFWEEGAEGYYTGKPILILGGASMVGQYTIQIAKYMGFSPIIVTSSLKHTAYLKSMGATHIIDRYVEAAPAVEKLKRELKIELEVVYDAVHAPITQAEVDLVSPNGTLVSIWELPKDGELQFKDGRRATANFGSVQMYKDLGKQMYARMEHFLEQGIIKPPRVEKLAGGLGGVAEGSARLQRNEVSGVKLVVDPVETPDF</sequence>
<name>A0AAD7MBD4_MYCRO</name>
<dbReference type="AlphaFoldDB" id="A0AAD7MBD4"/>
<dbReference type="Gene3D" id="3.40.50.720">
    <property type="entry name" value="NAD(P)-binding Rossmann-like Domain"/>
    <property type="match status" value="1"/>
</dbReference>
<feature type="domain" description="Enoyl reductase (ER)" evidence="1">
    <location>
        <begin position="15"/>
        <end position="347"/>
    </location>
</feature>
<reference evidence="2" key="1">
    <citation type="submission" date="2023-03" db="EMBL/GenBank/DDBJ databases">
        <title>Massive genome expansion in bonnet fungi (Mycena s.s.) driven by repeated elements and novel gene families across ecological guilds.</title>
        <authorList>
            <consortium name="Lawrence Berkeley National Laboratory"/>
            <person name="Harder C.B."/>
            <person name="Miyauchi S."/>
            <person name="Viragh M."/>
            <person name="Kuo A."/>
            <person name="Thoen E."/>
            <person name="Andreopoulos B."/>
            <person name="Lu D."/>
            <person name="Skrede I."/>
            <person name="Drula E."/>
            <person name="Henrissat B."/>
            <person name="Morin E."/>
            <person name="Kohler A."/>
            <person name="Barry K."/>
            <person name="LaButti K."/>
            <person name="Morin E."/>
            <person name="Salamov A."/>
            <person name="Lipzen A."/>
            <person name="Mereny Z."/>
            <person name="Hegedus B."/>
            <person name="Baldrian P."/>
            <person name="Stursova M."/>
            <person name="Weitz H."/>
            <person name="Taylor A."/>
            <person name="Grigoriev I.V."/>
            <person name="Nagy L.G."/>
            <person name="Martin F."/>
            <person name="Kauserud H."/>
        </authorList>
    </citation>
    <scope>NUCLEOTIDE SEQUENCE</scope>
    <source>
        <strain evidence="2">CBHHK067</strain>
    </source>
</reference>
<protein>
    <submittedName>
        <fullName evidence="2">Chaperonin 10-like protein</fullName>
    </submittedName>
</protein>
<proteinExistence type="predicted"/>
<dbReference type="GO" id="GO:0016651">
    <property type="term" value="F:oxidoreductase activity, acting on NAD(P)H"/>
    <property type="evidence" value="ECO:0007669"/>
    <property type="project" value="InterPro"/>
</dbReference>
<evidence type="ECO:0000313" key="3">
    <source>
        <dbReference type="Proteomes" id="UP001221757"/>
    </source>
</evidence>
<dbReference type="Pfam" id="PF08240">
    <property type="entry name" value="ADH_N"/>
    <property type="match status" value="1"/>
</dbReference>
<dbReference type="InterPro" id="IPR020843">
    <property type="entry name" value="ER"/>
</dbReference>
<accession>A0AAD7MBD4</accession>
<dbReference type="CDD" id="cd08249">
    <property type="entry name" value="enoyl_reductase_like"/>
    <property type="match status" value="1"/>
</dbReference>
<evidence type="ECO:0000313" key="2">
    <source>
        <dbReference type="EMBL" id="KAJ7708815.1"/>
    </source>
</evidence>
<dbReference type="InterPro" id="IPR013149">
    <property type="entry name" value="ADH-like_C"/>
</dbReference>
<dbReference type="PANTHER" id="PTHR45348:SF2">
    <property type="entry name" value="ZINC-TYPE ALCOHOL DEHYDROGENASE-LIKE PROTEIN C2E1P3.01"/>
    <property type="match status" value="1"/>
</dbReference>
<evidence type="ECO:0000259" key="1">
    <source>
        <dbReference type="SMART" id="SM00829"/>
    </source>
</evidence>
<dbReference type="InterPro" id="IPR013154">
    <property type="entry name" value="ADH-like_N"/>
</dbReference>
<dbReference type="InterPro" id="IPR036291">
    <property type="entry name" value="NAD(P)-bd_dom_sf"/>
</dbReference>
<organism evidence="2 3">
    <name type="scientific">Mycena rosella</name>
    <name type="common">Pink bonnet</name>
    <name type="synonym">Agaricus rosellus</name>
    <dbReference type="NCBI Taxonomy" id="1033263"/>
    <lineage>
        <taxon>Eukaryota</taxon>
        <taxon>Fungi</taxon>
        <taxon>Dikarya</taxon>
        <taxon>Basidiomycota</taxon>
        <taxon>Agaricomycotina</taxon>
        <taxon>Agaricomycetes</taxon>
        <taxon>Agaricomycetidae</taxon>
        <taxon>Agaricales</taxon>
        <taxon>Marasmiineae</taxon>
        <taxon>Mycenaceae</taxon>
        <taxon>Mycena</taxon>
    </lineage>
</organism>
<dbReference type="SUPFAM" id="SSF50129">
    <property type="entry name" value="GroES-like"/>
    <property type="match status" value="1"/>
</dbReference>
<gene>
    <name evidence="2" type="ORF">B0H17DRAFT_999875</name>
</gene>
<dbReference type="InterPro" id="IPR047122">
    <property type="entry name" value="Trans-enoyl_RdTase-like"/>
</dbReference>
<dbReference type="PANTHER" id="PTHR45348">
    <property type="entry name" value="HYPOTHETICAL OXIDOREDUCTASE (EUROFUNG)"/>
    <property type="match status" value="1"/>
</dbReference>
<dbReference type="EMBL" id="JARKIE010000003">
    <property type="protein sequence ID" value="KAJ7708815.1"/>
    <property type="molecule type" value="Genomic_DNA"/>
</dbReference>